<dbReference type="InterPro" id="IPR036390">
    <property type="entry name" value="WH_DNA-bd_sf"/>
</dbReference>
<gene>
    <name evidence="2" type="primary">nsrR</name>
    <name evidence="2" type="ORF">GCM10011369_19890</name>
</gene>
<dbReference type="InterPro" id="IPR000944">
    <property type="entry name" value="Tscrpt_reg_Rrf2"/>
</dbReference>
<dbReference type="EMBL" id="BMDX01000008">
    <property type="protein sequence ID" value="GGA77981.1"/>
    <property type="molecule type" value="Genomic_DNA"/>
</dbReference>
<dbReference type="Gene3D" id="1.10.10.10">
    <property type="entry name" value="Winged helix-like DNA-binding domain superfamily/Winged helix DNA-binding domain"/>
    <property type="match status" value="1"/>
</dbReference>
<sequence length="146" mass="16303">MQLTSFTDYALRTLMYLGLQPDNHLVSVNEVCEQFNMPRNHVIKVTQQLSQLNYITSVRGRQGGIRLNCNLAEVTVGKVIRDFEKRLNPIDCTGTECPAAGQCKLQCLLAKAQRAFLAELDKVFVSEVLSRPDAHKHSIIELASAS</sequence>
<dbReference type="Proteomes" id="UP000619743">
    <property type="component" value="Unassembled WGS sequence"/>
</dbReference>
<dbReference type="NCBIfam" id="TIGR00738">
    <property type="entry name" value="rrf2_super"/>
    <property type="match status" value="1"/>
</dbReference>
<reference evidence="3" key="1">
    <citation type="journal article" date="2019" name="Int. J. Syst. Evol. Microbiol.">
        <title>The Global Catalogue of Microorganisms (GCM) 10K type strain sequencing project: providing services to taxonomists for standard genome sequencing and annotation.</title>
        <authorList>
            <consortium name="The Broad Institute Genomics Platform"/>
            <consortium name="The Broad Institute Genome Sequencing Center for Infectious Disease"/>
            <person name="Wu L."/>
            <person name="Ma J."/>
        </authorList>
    </citation>
    <scope>NUCLEOTIDE SEQUENCE [LARGE SCALE GENOMIC DNA]</scope>
    <source>
        <strain evidence="3">CGMCC 1.10130</strain>
    </source>
</reference>
<dbReference type="SUPFAM" id="SSF46785">
    <property type="entry name" value="Winged helix' DNA-binding domain"/>
    <property type="match status" value="1"/>
</dbReference>
<dbReference type="AlphaFoldDB" id="A0A8J2XMF3"/>
<evidence type="ECO:0000256" key="1">
    <source>
        <dbReference type="ARBA" id="ARBA00023125"/>
    </source>
</evidence>
<keyword evidence="1" id="KW-0238">DNA-binding</keyword>
<proteinExistence type="predicted"/>
<evidence type="ECO:0000313" key="3">
    <source>
        <dbReference type="Proteomes" id="UP000619743"/>
    </source>
</evidence>
<dbReference type="GO" id="GO:0003677">
    <property type="term" value="F:DNA binding"/>
    <property type="evidence" value="ECO:0007669"/>
    <property type="project" value="UniProtKB-KW"/>
</dbReference>
<dbReference type="RefSeq" id="WP_087505524.1">
    <property type="nucleotide sequence ID" value="NZ_BMDX01000008.1"/>
</dbReference>
<protein>
    <submittedName>
        <fullName evidence="2">HTH-type transcriptional repressor NsrR</fullName>
    </submittedName>
</protein>
<evidence type="ECO:0000313" key="2">
    <source>
        <dbReference type="EMBL" id="GGA77981.1"/>
    </source>
</evidence>
<dbReference type="GO" id="GO:0003700">
    <property type="term" value="F:DNA-binding transcription factor activity"/>
    <property type="evidence" value="ECO:0007669"/>
    <property type="project" value="TreeGrafter"/>
</dbReference>
<comment type="caution">
    <text evidence="2">The sequence shown here is derived from an EMBL/GenBank/DDBJ whole genome shotgun (WGS) entry which is preliminary data.</text>
</comment>
<dbReference type="GO" id="GO:0005829">
    <property type="term" value="C:cytosol"/>
    <property type="evidence" value="ECO:0007669"/>
    <property type="project" value="TreeGrafter"/>
</dbReference>
<organism evidence="2 3">
    <name type="scientific">Neiella marina</name>
    <dbReference type="NCBI Taxonomy" id="508461"/>
    <lineage>
        <taxon>Bacteria</taxon>
        <taxon>Pseudomonadati</taxon>
        <taxon>Pseudomonadota</taxon>
        <taxon>Gammaproteobacteria</taxon>
        <taxon>Alteromonadales</taxon>
        <taxon>Echinimonadaceae</taxon>
        <taxon>Neiella</taxon>
    </lineage>
</organism>
<dbReference type="PROSITE" id="PS51197">
    <property type="entry name" value="HTH_RRF2_2"/>
    <property type="match status" value="1"/>
</dbReference>
<dbReference type="PANTHER" id="PTHR33221:SF4">
    <property type="entry name" value="HTH-TYPE TRANSCRIPTIONAL REPRESSOR NSRR"/>
    <property type="match status" value="1"/>
</dbReference>
<dbReference type="Pfam" id="PF02082">
    <property type="entry name" value="Rrf2"/>
    <property type="match status" value="1"/>
</dbReference>
<accession>A0A8J2XMF3</accession>
<dbReference type="OrthoDB" id="9795923at2"/>
<dbReference type="PANTHER" id="PTHR33221">
    <property type="entry name" value="WINGED HELIX-TURN-HELIX TRANSCRIPTIONAL REGULATOR, RRF2 FAMILY"/>
    <property type="match status" value="1"/>
</dbReference>
<dbReference type="InterPro" id="IPR036388">
    <property type="entry name" value="WH-like_DNA-bd_sf"/>
</dbReference>
<keyword evidence="3" id="KW-1185">Reference proteome</keyword>
<name>A0A8J2XMF3_9GAMM</name>